<sequence length="427" mass="47478">MVEITMGNVWEDLGFTGNPYDPRALSISDEDRKLLIDRTNELQMLTTLVNSGKGITIVEGGIGVGKTSLVNAMQYDLLHQKKNTILPAFQKIELTDGNMEPKNFILSTFSNMIFSLEKLTNTDLAKQTGILKEGKLLVAQTIQSGFAGNLQAFGFGGGMSRSPSTTHPAAVTLPAILNTMDKWVEYVSKNTEYDGPVVIPVNNMDILDDKEIVSFLNSMRDTLIDRPHIVWILIGRKGLFSLLESEARRVSEIITGQPVVLQPLTLQDVYNAIKIRVKLLSLNKKSRDGGIVSDEIVKILYDASQGEIRYVFKRITDIILKFRGQFPSVSQIPLDVAKSMIIDFAKSRIDALNLSSKELAVLKSIVKKGSMRTKEYQSVGLQTPQALNKYLASFYKQNLVVKEYGEGRAVYYRPTADTIFALQDAAK</sequence>
<organism evidence="1 2">
    <name type="scientific">Candidatus Nitrososphaera evergladensis SR1</name>
    <dbReference type="NCBI Taxonomy" id="1459636"/>
    <lineage>
        <taxon>Archaea</taxon>
        <taxon>Nitrososphaerota</taxon>
        <taxon>Nitrososphaeria</taxon>
        <taxon>Nitrososphaerales</taxon>
        <taxon>Nitrososphaeraceae</taxon>
        <taxon>Nitrososphaera</taxon>
    </lineage>
</organism>
<dbReference type="KEGG" id="nev:NTE_00299"/>
<dbReference type="HOGENOM" id="CLU_641928_0_0_2"/>
<keyword evidence="2" id="KW-1185">Reference proteome</keyword>
<gene>
    <name evidence="1" type="ORF">NTE_00299</name>
</gene>
<dbReference type="SUPFAM" id="SSF52540">
    <property type="entry name" value="P-loop containing nucleoside triphosphate hydrolases"/>
    <property type="match status" value="1"/>
</dbReference>
<dbReference type="Gene3D" id="3.40.50.300">
    <property type="entry name" value="P-loop containing nucleotide triphosphate hydrolases"/>
    <property type="match status" value="1"/>
</dbReference>
<protein>
    <recommendedName>
        <fullName evidence="3">ATPase (AAA+ superfamily)</fullName>
    </recommendedName>
</protein>
<evidence type="ECO:0000313" key="1">
    <source>
        <dbReference type="EMBL" id="AIF82381.1"/>
    </source>
</evidence>
<dbReference type="InterPro" id="IPR027417">
    <property type="entry name" value="P-loop_NTPase"/>
</dbReference>
<accession>A0A075MLM3</accession>
<evidence type="ECO:0008006" key="3">
    <source>
        <dbReference type="Google" id="ProtNLM"/>
    </source>
</evidence>
<name>A0A075MLM3_9ARCH</name>
<evidence type="ECO:0000313" key="2">
    <source>
        <dbReference type="Proteomes" id="UP000028194"/>
    </source>
</evidence>
<dbReference type="RefSeq" id="WP_148699376.1">
    <property type="nucleotide sequence ID" value="NZ_CP007174.1"/>
</dbReference>
<proteinExistence type="predicted"/>
<dbReference type="AlphaFoldDB" id="A0A075MLM3"/>
<dbReference type="GeneID" id="41596204"/>
<dbReference type="EMBL" id="CP007174">
    <property type="protein sequence ID" value="AIF82381.1"/>
    <property type="molecule type" value="Genomic_DNA"/>
</dbReference>
<dbReference type="Proteomes" id="UP000028194">
    <property type="component" value="Chromosome"/>
</dbReference>
<reference evidence="1 2" key="1">
    <citation type="journal article" date="2014" name="PLoS ONE">
        <title>Genome Sequence of Candidatus Nitrososphaera evergladensis from Group I.1b Enriched from Everglades Soil Reveals Novel Genomic Features of the Ammonia-Oxidizing Archaea.</title>
        <authorList>
            <person name="Zhalnina K.V."/>
            <person name="Dias R."/>
            <person name="Leonard M.T."/>
            <person name="Dorr de Quadros P."/>
            <person name="Camargo F.A."/>
            <person name="Drew J.C."/>
            <person name="Farmerie W.G."/>
            <person name="Daroub S.H."/>
            <person name="Triplett E.W."/>
        </authorList>
    </citation>
    <scope>NUCLEOTIDE SEQUENCE [LARGE SCALE GENOMIC DNA]</scope>
    <source>
        <strain evidence="1 2">SR1</strain>
    </source>
</reference>